<dbReference type="PANTHER" id="PTHR43435:SF4">
    <property type="entry name" value="FGGY CARBOHYDRATE KINASE DOMAIN-CONTAINING PROTEIN"/>
    <property type="match status" value="1"/>
</dbReference>
<dbReference type="GO" id="GO:0019321">
    <property type="term" value="P:pentose metabolic process"/>
    <property type="evidence" value="ECO:0007669"/>
    <property type="project" value="TreeGrafter"/>
</dbReference>
<dbReference type="EMBL" id="JABSTU010000003">
    <property type="protein sequence ID" value="KAH8036212.1"/>
    <property type="molecule type" value="Genomic_DNA"/>
</dbReference>
<evidence type="ECO:0000256" key="1">
    <source>
        <dbReference type="ARBA" id="ARBA00022679"/>
    </source>
</evidence>
<protein>
    <submittedName>
        <fullName evidence="3">Uncharacterized protein</fullName>
    </submittedName>
</protein>
<dbReference type="VEuPathDB" id="VectorBase:LOC119180906"/>
<dbReference type="GO" id="GO:0005737">
    <property type="term" value="C:cytoplasm"/>
    <property type="evidence" value="ECO:0007669"/>
    <property type="project" value="TreeGrafter"/>
</dbReference>
<evidence type="ECO:0000313" key="4">
    <source>
        <dbReference type="Proteomes" id="UP000821866"/>
    </source>
</evidence>
<dbReference type="Gene3D" id="3.30.420.40">
    <property type="match status" value="1"/>
</dbReference>
<accession>A0A9J6EQ07</accession>
<organism evidence="3 4">
    <name type="scientific">Rhipicephalus microplus</name>
    <name type="common">Cattle tick</name>
    <name type="synonym">Boophilus microplus</name>
    <dbReference type="NCBI Taxonomy" id="6941"/>
    <lineage>
        <taxon>Eukaryota</taxon>
        <taxon>Metazoa</taxon>
        <taxon>Ecdysozoa</taxon>
        <taxon>Arthropoda</taxon>
        <taxon>Chelicerata</taxon>
        <taxon>Arachnida</taxon>
        <taxon>Acari</taxon>
        <taxon>Parasitiformes</taxon>
        <taxon>Ixodida</taxon>
        <taxon>Ixodoidea</taxon>
        <taxon>Ixodidae</taxon>
        <taxon>Rhipicephalinae</taxon>
        <taxon>Rhipicephalus</taxon>
        <taxon>Boophilus</taxon>
    </lineage>
</organism>
<dbReference type="GO" id="GO:0019150">
    <property type="term" value="F:D-ribulokinase activity"/>
    <property type="evidence" value="ECO:0007669"/>
    <property type="project" value="TreeGrafter"/>
</dbReference>
<reference evidence="3" key="2">
    <citation type="submission" date="2021-09" db="EMBL/GenBank/DDBJ databases">
        <authorList>
            <person name="Jia N."/>
            <person name="Wang J."/>
            <person name="Shi W."/>
            <person name="Du L."/>
            <person name="Sun Y."/>
            <person name="Zhan W."/>
            <person name="Jiang J."/>
            <person name="Wang Q."/>
            <person name="Zhang B."/>
            <person name="Ji P."/>
            <person name="Sakyi L.B."/>
            <person name="Cui X."/>
            <person name="Yuan T."/>
            <person name="Jiang B."/>
            <person name="Yang W."/>
            <person name="Lam T.T.-Y."/>
            <person name="Chang Q."/>
            <person name="Ding S."/>
            <person name="Wang X."/>
            <person name="Zhu J."/>
            <person name="Ruan X."/>
            <person name="Zhao L."/>
            <person name="Wei J."/>
            <person name="Que T."/>
            <person name="Du C."/>
            <person name="Cheng J."/>
            <person name="Dai P."/>
            <person name="Han X."/>
            <person name="Huang E."/>
            <person name="Gao Y."/>
            <person name="Liu J."/>
            <person name="Shao H."/>
            <person name="Ye R."/>
            <person name="Li L."/>
            <person name="Wei W."/>
            <person name="Wang X."/>
            <person name="Wang C."/>
            <person name="Huo Q."/>
            <person name="Li W."/>
            <person name="Guo W."/>
            <person name="Chen H."/>
            <person name="Chen S."/>
            <person name="Zhou L."/>
            <person name="Zhou L."/>
            <person name="Ni X."/>
            <person name="Tian J."/>
            <person name="Zhou Y."/>
            <person name="Sheng Y."/>
            <person name="Liu T."/>
            <person name="Pan Y."/>
            <person name="Xia L."/>
            <person name="Li J."/>
            <person name="Zhao F."/>
            <person name="Cao W."/>
        </authorList>
    </citation>
    <scope>NUCLEOTIDE SEQUENCE</scope>
    <source>
        <strain evidence="3">Rmic-2018</strain>
        <tissue evidence="3">Larvae</tissue>
    </source>
</reference>
<gene>
    <name evidence="3" type="ORF">HPB51_020096</name>
</gene>
<evidence type="ECO:0000256" key="2">
    <source>
        <dbReference type="ARBA" id="ARBA00022777"/>
    </source>
</evidence>
<keyword evidence="2" id="KW-0418">Kinase</keyword>
<dbReference type="Proteomes" id="UP000821866">
    <property type="component" value="Chromosome 11"/>
</dbReference>
<evidence type="ECO:0000313" key="3">
    <source>
        <dbReference type="EMBL" id="KAH8036212.1"/>
    </source>
</evidence>
<reference evidence="3" key="1">
    <citation type="journal article" date="2020" name="Cell">
        <title>Large-Scale Comparative Analyses of Tick Genomes Elucidate Their Genetic Diversity and Vector Capacities.</title>
        <authorList>
            <consortium name="Tick Genome and Microbiome Consortium (TIGMIC)"/>
            <person name="Jia N."/>
            <person name="Wang J."/>
            <person name="Shi W."/>
            <person name="Du L."/>
            <person name="Sun Y."/>
            <person name="Zhan W."/>
            <person name="Jiang J.F."/>
            <person name="Wang Q."/>
            <person name="Zhang B."/>
            <person name="Ji P."/>
            <person name="Bell-Sakyi L."/>
            <person name="Cui X.M."/>
            <person name="Yuan T.T."/>
            <person name="Jiang B.G."/>
            <person name="Yang W.F."/>
            <person name="Lam T.T."/>
            <person name="Chang Q.C."/>
            <person name="Ding S.J."/>
            <person name="Wang X.J."/>
            <person name="Zhu J.G."/>
            <person name="Ruan X.D."/>
            <person name="Zhao L."/>
            <person name="Wei J.T."/>
            <person name="Ye R.Z."/>
            <person name="Que T.C."/>
            <person name="Du C.H."/>
            <person name="Zhou Y.H."/>
            <person name="Cheng J.X."/>
            <person name="Dai P.F."/>
            <person name="Guo W.B."/>
            <person name="Han X.H."/>
            <person name="Huang E.J."/>
            <person name="Li L.F."/>
            <person name="Wei W."/>
            <person name="Gao Y.C."/>
            <person name="Liu J.Z."/>
            <person name="Shao H.Z."/>
            <person name="Wang X."/>
            <person name="Wang C.C."/>
            <person name="Yang T.C."/>
            <person name="Huo Q.B."/>
            <person name="Li W."/>
            <person name="Chen H.Y."/>
            <person name="Chen S.E."/>
            <person name="Zhou L.G."/>
            <person name="Ni X.B."/>
            <person name="Tian J.H."/>
            <person name="Sheng Y."/>
            <person name="Liu T."/>
            <person name="Pan Y.S."/>
            <person name="Xia L.Y."/>
            <person name="Li J."/>
            <person name="Zhao F."/>
            <person name="Cao W.C."/>
        </authorList>
    </citation>
    <scope>NUCLEOTIDE SEQUENCE</scope>
    <source>
        <strain evidence="3">Rmic-2018</strain>
    </source>
</reference>
<dbReference type="PANTHER" id="PTHR43435">
    <property type="entry name" value="RIBULOKINASE"/>
    <property type="match status" value="1"/>
</dbReference>
<proteinExistence type="predicted"/>
<keyword evidence="1" id="KW-0808">Transferase</keyword>
<keyword evidence="4" id="KW-1185">Reference proteome</keyword>
<dbReference type="InterPro" id="IPR043129">
    <property type="entry name" value="ATPase_NBD"/>
</dbReference>
<dbReference type="SUPFAM" id="SSF53067">
    <property type="entry name" value="Actin-like ATPase domain"/>
    <property type="match status" value="1"/>
</dbReference>
<dbReference type="AlphaFoldDB" id="A0A9J6EQ07"/>
<sequence>MDLSDFLTWRATGCASRSLCAAVCKWTYQACTVPGSDKKHGWQDSIWTRIGLDEITRDDYRIIGQEVLPPGAPCGSGLSTEVAMELGLEKGTPVATSIIDGHAGGLGLLGCEADGKFPEEFSRRLAIIAGTSAAHMLGYIERRYAAFRDTPRHRPLVLLSTSRVTQQQMKTDMSLDGHNNFYQRAEHFDRLCDQSTLFFFPFGTDPVEPGGDGEGWGRVIAGLLSSWAVKQAV</sequence>
<comment type="caution">
    <text evidence="3">The sequence shown here is derived from an EMBL/GenBank/DDBJ whole genome shotgun (WGS) entry which is preliminary data.</text>
</comment>
<name>A0A9J6EQ07_RHIMP</name>